<reference evidence="2 3" key="1">
    <citation type="journal article" date="2011" name="Proc. Natl. Acad. Sci. U.S.A.">
        <title>Genome and transcriptome analyses of the mountain pine beetle-fungal symbiont Grosmannia clavigera, a lodgepole pine pathogen.</title>
        <authorList>
            <person name="DiGuistini S."/>
            <person name="Wang Y."/>
            <person name="Liao N.Y."/>
            <person name="Taylor G."/>
            <person name="Tanguay P."/>
            <person name="Feau N."/>
            <person name="Henrissat B."/>
            <person name="Chan S.K."/>
            <person name="Hesse-Orce U."/>
            <person name="Alamouti S.M."/>
            <person name="Tsui C.K.M."/>
            <person name="Docking R.T."/>
            <person name="Levasseur A."/>
            <person name="Haridas S."/>
            <person name="Robertson G."/>
            <person name="Birol I."/>
            <person name="Holt R.A."/>
            <person name="Marra M.A."/>
            <person name="Hamelin R.C."/>
            <person name="Hirst M."/>
            <person name="Jones S.J.M."/>
            <person name="Bohlmann J."/>
            <person name="Breuil C."/>
        </authorList>
    </citation>
    <scope>NUCLEOTIDE SEQUENCE [LARGE SCALE GENOMIC DNA]</scope>
    <source>
        <strain evidence="3">kw1407 / UAMH 11150</strain>
    </source>
</reference>
<dbReference type="Proteomes" id="UP000007796">
    <property type="component" value="Unassembled WGS sequence"/>
</dbReference>
<accession>F0XGU9</accession>
<organism evidence="3">
    <name type="scientific">Grosmannia clavigera (strain kw1407 / UAMH 11150)</name>
    <name type="common">Blue stain fungus</name>
    <name type="synonym">Graphiocladiella clavigera</name>
    <dbReference type="NCBI Taxonomy" id="655863"/>
    <lineage>
        <taxon>Eukaryota</taxon>
        <taxon>Fungi</taxon>
        <taxon>Dikarya</taxon>
        <taxon>Ascomycota</taxon>
        <taxon>Pezizomycotina</taxon>
        <taxon>Sordariomycetes</taxon>
        <taxon>Sordariomycetidae</taxon>
        <taxon>Ophiostomatales</taxon>
        <taxon>Ophiostomataceae</taxon>
        <taxon>Leptographium</taxon>
    </lineage>
</organism>
<feature type="compositionally biased region" description="Low complexity" evidence="1">
    <location>
        <begin position="149"/>
        <end position="166"/>
    </location>
</feature>
<dbReference type="GeneID" id="25976065"/>
<proteinExistence type="predicted"/>
<dbReference type="EMBL" id="GL629769">
    <property type="protein sequence ID" value="EFX03082.1"/>
    <property type="molecule type" value="Genomic_DNA"/>
</dbReference>
<evidence type="ECO:0000313" key="2">
    <source>
        <dbReference type="EMBL" id="EFX03082.1"/>
    </source>
</evidence>
<gene>
    <name evidence="2" type="ORF">CMQ_3011</name>
</gene>
<dbReference type="AlphaFoldDB" id="F0XGU9"/>
<name>F0XGU9_GROCL</name>
<dbReference type="RefSeq" id="XP_014172564.1">
    <property type="nucleotide sequence ID" value="XM_014317089.1"/>
</dbReference>
<evidence type="ECO:0000256" key="1">
    <source>
        <dbReference type="SAM" id="MobiDB-lite"/>
    </source>
</evidence>
<dbReference type="InParanoid" id="F0XGU9"/>
<sequence length="166" mass="16946">MSDNEWLAAGVDISDEDINGSIFDNMIGGYFEAAIPVAQSPAPFAEPVAVPVAPIDPLPAPVAAPVAEPPAPVAEASAPVAEAPARVAQPVVEVPSVPNMNAAARRAARYAAITAKRVATMARKREAAEAARIRSARNFAARREREAAGESSGAAGPARESGVPSS</sequence>
<protein>
    <submittedName>
        <fullName evidence="2">Uncharacterized protein</fullName>
    </submittedName>
</protein>
<dbReference type="HOGENOM" id="CLU_1602902_0_0_1"/>
<feature type="region of interest" description="Disordered" evidence="1">
    <location>
        <begin position="126"/>
        <end position="166"/>
    </location>
</feature>
<evidence type="ECO:0000313" key="3">
    <source>
        <dbReference type="Proteomes" id="UP000007796"/>
    </source>
</evidence>
<keyword evidence="3" id="KW-1185">Reference proteome</keyword>